<proteinExistence type="predicted"/>
<dbReference type="NCBIfam" id="TIGR00187">
    <property type="entry name" value="ribE"/>
    <property type="match status" value="1"/>
</dbReference>
<protein>
    <recommendedName>
        <fullName evidence="5 9">Riboflavin synthase</fullName>
        <ecNumber evidence="4 9">2.5.1.9</ecNumber>
    </recommendedName>
</protein>
<dbReference type="Gene3D" id="2.40.30.20">
    <property type="match status" value="2"/>
</dbReference>
<evidence type="ECO:0000256" key="6">
    <source>
        <dbReference type="ARBA" id="ARBA00022619"/>
    </source>
</evidence>
<keyword evidence="6" id="KW-0686">Riboflavin biosynthesis</keyword>
<keyword evidence="8" id="KW-0677">Repeat</keyword>
<evidence type="ECO:0000259" key="11">
    <source>
        <dbReference type="PROSITE" id="PS51177"/>
    </source>
</evidence>
<feature type="repeat" description="Lumazine-binding" evidence="10">
    <location>
        <begin position="97"/>
        <end position="193"/>
    </location>
</feature>
<dbReference type="EC" id="2.5.1.9" evidence="4 9"/>
<organism evidence="12 13">
    <name type="scientific">Candidatus Anaerobutyricum stercoris</name>
    <dbReference type="NCBI Taxonomy" id="2838457"/>
    <lineage>
        <taxon>Bacteria</taxon>
        <taxon>Bacillati</taxon>
        <taxon>Bacillota</taxon>
        <taxon>Clostridia</taxon>
        <taxon>Lachnospirales</taxon>
        <taxon>Lachnospiraceae</taxon>
        <taxon>Anaerobutyricum</taxon>
    </lineage>
</organism>
<evidence type="ECO:0000256" key="2">
    <source>
        <dbReference type="ARBA" id="ARBA00002803"/>
    </source>
</evidence>
<dbReference type="FunFam" id="2.40.30.20:FF:000014">
    <property type="entry name" value="Riboflavin synthase, alpha subunit"/>
    <property type="match status" value="1"/>
</dbReference>
<sequence length="216" mass="23499">MFTGIIEEIGVIRSIRMGAHSAVITIQADKVMEDIHVGDSIAANGVCLTVTSFDRNSYDVDVMHETLRRTSLGKMKSGSRVNLERAMAADGRFGGHMVAGHVDAPGTIASMEKDDNAIWITVRTPPDILKYIVEKGSIAIDGISLTVARVDDKSFAVSVIPHTGASTTLLEKKPGDMVNLETDMIGKYVEKLLGLNREEEKPQSGITEEFLRNHGF</sequence>
<evidence type="ECO:0000256" key="1">
    <source>
        <dbReference type="ARBA" id="ARBA00000968"/>
    </source>
</evidence>
<evidence type="ECO:0000256" key="7">
    <source>
        <dbReference type="ARBA" id="ARBA00022679"/>
    </source>
</evidence>
<dbReference type="Pfam" id="PF00677">
    <property type="entry name" value="Lum_binding"/>
    <property type="match status" value="2"/>
</dbReference>
<evidence type="ECO:0000313" key="12">
    <source>
        <dbReference type="EMBL" id="HIZ39072.1"/>
    </source>
</evidence>
<feature type="repeat" description="Lumazine-binding" evidence="10">
    <location>
        <begin position="1"/>
        <end position="96"/>
    </location>
</feature>
<dbReference type="CDD" id="cd00402">
    <property type="entry name" value="Riboflavin_synthase_like"/>
    <property type="match status" value="1"/>
</dbReference>
<dbReference type="SUPFAM" id="SSF63380">
    <property type="entry name" value="Riboflavin synthase domain-like"/>
    <property type="match status" value="2"/>
</dbReference>
<dbReference type="EMBL" id="DXBR01000040">
    <property type="protein sequence ID" value="HIZ39072.1"/>
    <property type="molecule type" value="Genomic_DNA"/>
</dbReference>
<dbReference type="InterPro" id="IPR026017">
    <property type="entry name" value="Lumazine-bd_dom"/>
</dbReference>
<feature type="domain" description="Lumazine-binding" evidence="11">
    <location>
        <begin position="1"/>
        <end position="96"/>
    </location>
</feature>
<dbReference type="GO" id="GO:0009231">
    <property type="term" value="P:riboflavin biosynthetic process"/>
    <property type="evidence" value="ECO:0007669"/>
    <property type="project" value="UniProtKB-KW"/>
</dbReference>
<dbReference type="InterPro" id="IPR001783">
    <property type="entry name" value="Lumazine-bd"/>
</dbReference>
<dbReference type="NCBIfam" id="NF006767">
    <property type="entry name" value="PRK09289.1"/>
    <property type="match status" value="1"/>
</dbReference>
<comment type="pathway">
    <text evidence="3">Cofactor biosynthesis; riboflavin biosynthesis; riboflavin from 2-hydroxy-3-oxobutyl phosphate and 5-amino-6-(D-ribitylamino)uracil: step 2/2.</text>
</comment>
<reference evidence="12" key="1">
    <citation type="journal article" date="2021" name="PeerJ">
        <title>Extensive microbial diversity within the chicken gut microbiome revealed by metagenomics and culture.</title>
        <authorList>
            <person name="Gilroy R."/>
            <person name="Ravi A."/>
            <person name="Getino M."/>
            <person name="Pursley I."/>
            <person name="Horton D.L."/>
            <person name="Alikhan N.F."/>
            <person name="Baker D."/>
            <person name="Gharbi K."/>
            <person name="Hall N."/>
            <person name="Watson M."/>
            <person name="Adriaenssens E.M."/>
            <person name="Foster-Nyarko E."/>
            <person name="Jarju S."/>
            <person name="Secka A."/>
            <person name="Antonio M."/>
            <person name="Oren A."/>
            <person name="Chaudhuri R.R."/>
            <person name="La Ragione R."/>
            <person name="Hildebrand F."/>
            <person name="Pallen M.J."/>
        </authorList>
    </citation>
    <scope>NUCLEOTIDE SEQUENCE</scope>
    <source>
        <strain evidence="12">CHK179-28034</strain>
    </source>
</reference>
<evidence type="ECO:0000256" key="9">
    <source>
        <dbReference type="NCBIfam" id="TIGR00187"/>
    </source>
</evidence>
<gene>
    <name evidence="12" type="primary">ribE</name>
    <name evidence="12" type="ORF">H9968_03970</name>
</gene>
<dbReference type="InterPro" id="IPR017938">
    <property type="entry name" value="Riboflavin_synthase-like_b-brl"/>
</dbReference>
<feature type="domain" description="Lumazine-binding" evidence="11">
    <location>
        <begin position="97"/>
        <end position="193"/>
    </location>
</feature>
<dbReference type="FunFam" id="2.40.30.20:FF:000004">
    <property type="entry name" value="Riboflavin synthase, alpha subunit"/>
    <property type="match status" value="1"/>
</dbReference>
<accession>A0A9D2EKA4</accession>
<name>A0A9D2EKA4_9FIRM</name>
<evidence type="ECO:0000256" key="4">
    <source>
        <dbReference type="ARBA" id="ARBA00012827"/>
    </source>
</evidence>
<evidence type="ECO:0000256" key="3">
    <source>
        <dbReference type="ARBA" id="ARBA00004887"/>
    </source>
</evidence>
<evidence type="ECO:0000313" key="13">
    <source>
        <dbReference type="Proteomes" id="UP000824049"/>
    </source>
</evidence>
<dbReference type="AlphaFoldDB" id="A0A9D2EKA4"/>
<dbReference type="PANTHER" id="PTHR21098:SF12">
    <property type="entry name" value="RIBOFLAVIN SYNTHASE"/>
    <property type="match status" value="1"/>
</dbReference>
<evidence type="ECO:0000256" key="5">
    <source>
        <dbReference type="ARBA" id="ARBA00013950"/>
    </source>
</evidence>
<comment type="catalytic activity">
    <reaction evidence="1">
        <text>2 6,7-dimethyl-8-(1-D-ribityl)lumazine + H(+) = 5-amino-6-(D-ribitylamino)uracil + riboflavin</text>
        <dbReference type="Rhea" id="RHEA:20772"/>
        <dbReference type="ChEBI" id="CHEBI:15378"/>
        <dbReference type="ChEBI" id="CHEBI:15934"/>
        <dbReference type="ChEBI" id="CHEBI:57986"/>
        <dbReference type="ChEBI" id="CHEBI:58201"/>
        <dbReference type="EC" id="2.5.1.9"/>
    </reaction>
</comment>
<dbReference type="NCBIfam" id="NF009566">
    <property type="entry name" value="PRK13020.1"/>
    <property type="match status" value="1"/>
</dbReference>
<evidence type="ECO:0000256" key="10">
    <source>
        <dbReference type="PROSITE-ProRule" id="PRU00524"/>
    </source>
</evidence>
<evidence type="ECO:0000256" key="8">
    <source>
        <dbReference type="ARBA" id="ARBA00022737"/>
    </source>
</evidence>
<dbReference type="GO" id="GO:0004746">
    <property type="term" value="F:riboflavin synthase activity"/>
    <property type="evidence" value="ECO:0007669"/>
    <property type="project" value="UniProtKB-UniRule"/>
</dbReference>
<comment type="caution">
    <text evidence="12">The sequence shown here is derived from an EMBL/GenBank/DDBJ whole genome shotgun (WGS) entry which is preliminary data.</text>
</comment>
<dbReference type="PIRSF" id="PIRSF000498">
    <property type="entry name" value="Riboflavin_syn_A"/>
    <property type="match status" value="1"/>
</dbReference>
<comment type="function">
    <text evidence="2">Catalyzes the dismutation of two molecules of 6,7-dimethyl-8-ribityllumazine, resulting in the formation of riboflavin and 5-amino-6-(D-ribitylamino)uracil.</text>
</comment>
<dbReference type="PANTHER" id="PTHR21098">
    <property type="entry name" value="RIBOFLAVIN SYNTHASE ALPHA CHAIN"/>
    <property type="match status" value="1"/>
</dbReference>
<keyword evidence="7 12" id="KW-0808">Transferase</keyword>
<reference evidence="12" key="2">
    <citation type="submission" date="2021-04" db="EMBL/GenBank/DDBJ databases">
        <authorList>
            <person name="Gilroy R."/>
        </authorList>
    </citation>
    <scope>NUCLEOTIDE SEQUENCE</scope>
    <source>
        <strain evidence="12">CHK179-28034</strain>
    </source>
</reference>
<dbReference type="InterPro" id="IPR023366">
    <property type="entry name" value="ATP_synth_asu-like_sf"/>
</dbReference>
<dbReference type="PROSITE" id="PS51177">
    <property type="entry name" value="LUMAZINE_BIND"/>
    <property type="match status" value="2"/>
</dbReference>
<dbReference type="Proteomes" id="UP000824049">
    <property type="component" value="Unassembled WGS sequence"/>
</dbReference>